<proteinExistence type="predicted"/>
<evidence type="ECO:0000256" key="1">
    <source>
        <dbReference type="ARBA" id="ARBA00022723"/>
    </source>
</evidence>
<dbReference type="EMBL" id="JAHRIQ010013027">
    <property type="protein sequence ID" value="MEQ2225299.1"/>
    <property type="molecule type" value="Genomic_DNA"/>
</dbReference>
<evidence type="ECO:0000313" key="5">
    <source>
        <dbReference type="EMBL" id="MEQ2225299.1"/>
    </source>
</evidence>
<protein>
    <recommendedName>
        <fullName evidence="4">BED-type domain-containing protein</fullName>
    </recommendedName>
</protein>
<keyword evidence="6" id="KW-1185">Reference proteome</keyword>
<keyword evidence="3" id="KW-0862">Zinc</keyword>
<feature type="domain" description="BED-type" evidence="4">
    <location>
        <begin position="16"/>
        <end position="48"/>
    </location>
</feature>
<dbReference type="InterPro" id="IPR036236">
    <property type="entry name" value="Znf_C2H2_sf"/>
</dbReference>
<dbReference type="SUPFAM" id="SSF57667">
    <property type="entry name" value="beta-beta-alpha zinc fingers"/>
    <property type="match status" value="1"/>
</dbReference>
<dbReference type="Proteomes" id="UP001482620">
    <property type="component" value="Unassembled WGS sequence"/>
</dbReference>
<gene>
    <name evidence="5" type="ORF">ILYODFUR_016046</name>
</gene>
<evidence type="ECO:0000256" key="2">
    <source>
        <dbReference type="ARBA" id="ARBA00022771"/>
    </source>
</evidence>
<organism evidence="5 6">
    <name type="scientific">Ilyodon furcidens</name>
    <name type="common">goldbreast splitfin</name>
    <dbReference type="NCBI Taxonomy" id="33524"/>
    <lineage>
        <taxon>Eukaryota</taxon>
        <taxon>Metazoa</taxon>
        <taxon>Chordata</taxon>
        <taxon>Craniata</taxon>
        <taxon>Vertebrata</taxon>
        <taxon>Euteleostomi</taxon>
        <taxon>Actinopterygii</taxon>
        <taxon>Neopterygii</taxon>
        <taxon>Teleostei</taxon>
        <taxon>Neoteleostei</taxon>
        <taxon>Acanthomorphata</taxon>
        <taxon>Ovalentaria</taxon>
        <taxon>Atherinomorphae</taxon>
        <taxon>Cyprinodontiformes</taxon>
        <taxon>Goodeidae</taxon>
        <taxon>Ilyodon</taxon>
    </lineage>
</organism>
<evidence type="ECO:0000259" key="4">
    <source>
        <dbReference type="Pfam" id="PF02892"/>
    </source>
</evidence>
<dbReference type="InterPro" id="IPR003656">
    <property type="entry name" value="Znf_BED"/>
</dbReference>
<sequence>MGGVRETEKKRPPPREQETTVICKLCQRKVVADEGNTSNLKHHLSRKHLRIQRLLKLKAVSFTSKPGKSLADTFARGTPYSKTSKRWVEITNAITFHVAKDKVPLSTVKIEGFGAIIKTLPLSTSHVIQ</sequence>
<evidence type="ECO:0000256" key="3">
    <source>
        <dbReference type="ARBA" id="ARBA00022833"/>
    </source>
</evidence>
<dbReference type="Pfam" id="PF02892">
    <property type="entry name" value="zf-BED"/>
    <property type="match status" value="1"/>
</dbReference>
<reference evidence="5 6" key="1">
    <citation type="submission" date="2021-06" db="EMBL/GenBank/DDBJ databases">
        <authorList>
            <person name="Palmer J.M."/>
        </authorList>
    </citation>
    <scope>NUCLEOTIDE SEQUENCE [LARGE SCALE GENOMIC DNA]</scope>
    <source>
        <strain evidence="6">if_2019</strain>
        <tissue evidence="5">Muscle</tissue>
    </source>
</reference>
<comment type="caution">
    <text evidence="5">The sequence shown here is derived from an EMBL/GenBank/DDBJ whole genome shotgun (WGS) entry which is preliminary data.</text>
</comment>
<keyword evidence="1" id="KW-0479">Metal-binding</keyword>
<evidence type="ECO:0000313" key="6">
    <source>
        <dbReference type="Proteomes" id="UP001482620"/>
    </source>
</evidence>
<accession>A0ABV0SYJ8</accession>
<name>A0ABV0SYJ8_9TELE</name>
<keyword evidence="2" id="KW-0863">Zinc-finger</keyword>